<evidence type="ECO:0000256" key="2">
    <source>
        <dbReference type="ARBA" id="ARBA00022729"/>
    </source>
</evidence>
<feature type="region of interest" description="Disordered" evidence="3">
    <location>
        <begin position="43"/>
        <end position="70"/>
    </location>
</feature>
<name>A0A560WEY0_9MICO</name>
<dbReference type="PROSITE" id="PS51257">
    <property type="entry name" value="PROKAR_LIPOPROTEIN"/>
    <property type="match status" value="1"/>
</dbReference>
<dbReference type="GO" id="GO:0005576">
    <property type="term" value="C:extracellular region"/>
    <property type="evidence" value="ECO:0007669"/>
    <property type="project" value="UniProtKB-SubCell"/>
</dbReference>
<dbReference type="GO" id="GO:0016810">
    <property type="term" value="F:hydrolase activity, acting on carbon-nitrogen (but not peptide) bonds"/>
    <property type="evidence" value="ECO:0007669"/>
    <property type="project" value="InterPro"/>
</dbReference>
<dbReference type="RefSeq" id="WP_144857062.1">
    <property type="nucleotide sequence ID" value="NZ_BAAAYT010000001.1"/>
</dbReference>
<evidence type="ECO:0000313" key="6">
    <source>
        <dbReference type="Proteomes" id="UP000315628"/>
    </source>
</evidence>
<sequence>MAQKGSGRRGGGLRATAAAALVALACGAAGGWVILGGLDQDEPVTSERRSQDGAGEDGGAPATSPSIEERESDAIATARLAAAQYDYAGAIEQLEQLRSPKAHRTLARVRAKSAKARAWKDNAQISHLFYHSLVIDPERAFTGPMAQGYRDYMVTKTELEAQLEQMHERGYVLVHPQQVAAEDADGTMAYTTITLPPGKKPFVLSIDDVSYYEYMDGAGFATDLFVDKDGRVRNHYTDAKGKTHVGAYDVSTVVDDFVEENPDFSYQGAKGTIALTGYNGVLGYRSSVREYGDTPETRAAIKEARTTATAMKKAGWKFASHTWGHLNATERPVGVLQADNERWQQEIAPITGKTDMLIFAFGADIGGASPYSPGNPKFDYFRRNGFRYFFPIDTSTPHWTQLEPSFYRQARINIDGITLKRSRESETVLHEFFDPVSTIDPAR</sequence>
<dbReference type="Pfam" id="PF01522">
    <property type="entry name" value="Polysacc_deac_1"/>
    <property type="match status" value="1"/>
</dbReference>
<comment type="subcellular location">
    <subcellularLocation>
        <location evidence="1">Secreted</location>
    </subcellularLocation>
</comment>
<dbReference type="EMBL" id="VIUW01000002">
    <property type="protein sequence ID" value="TWD16080.1"/>
    <property type="molecule type" value="Genomic_DNA"/>
</dbReference>
<organism evidence="5 6">
    <name type="scientific">Marihabitans asiaticum</name>
    <dbReference type="NCBI Taxonomy" id="415218"/>
    <lineage>
        <taxon>Bacteria</taxon>
        <taxon>Bacillati</taxon>
        <taxon>Actinomycetota</taxon>
        <taxon>Actinomycetes</taxon>
        <taxon>Micrococcales</taxon>
        <taxon>Intrasporangiaceae</taxon>
        <taxon>Marihabitans</taxon>
    </lineage>
</organism>
<dbReference type="Gene3D" id="3.20.20.370">
    <property type="entry name" value="Glycoside hydrolase/deacetylase"/>
    <property type="match status" value="1"/>
</dbReference>
<dbReference type="InterPro" id="IPR002509">
    <property type="entry name" value="NODB_dom"/>
</dbReference>
<dbReference type="PANTHER" id="PTHR34216:SF3">
    <property type="entry name" value="POLY-BETA-1,6-N-ACETYL-D-GLUCOSAMINE N-DEACETYLASE"/>
    <property type="match status" value="1"/>
</dbReference>
<reference evidence="5 6" key="1">
    <citation type="submission" date="2019-06" db="EMBL/GenBank/DDBJ databases">
        <title>Sequencing the genomes of 1000 actinobacteria strains.</title>
        <authorList>
            <person name="Klenk H.-P."/>
        </authorList>
    </citation>
    <scope>NUCLEOTIDE SEQUENCE [LARGE SCALE GENOMIC DNA]</scope>
    <source>
        <strain evidence="5 6">DSM 18935</strain>
    </source>
</reference>
<dbReference type="InterPro" id="IPR051398">
    <property type="entry name" value="Polysacch_Deacetylase"/>
</dbReference>
<evidence type="ECO:0000313" key="5">
    <source>
        <dbReference type="EMBL" id="TWD16080.1"/>
    </source>
</evidence>
<proteinExistence type="predicted"/>
<evidence type="ECO:0000259" key="4">
    <source>
        <dbReference type="Pfam" id="PF01522"/>
    </source>
</evidence>
<evidence type="ECO:0000256" key="3">
    <source>
        <dbReference type="SAM" id="MobiDB-lite"/>
    </source>
</evidence>
<dbReference type="AlphaFoldDB" id="A0A560WEY0"/>
<dbReference type="PANTHER" id="PTHR34216">
    <property type="match status" value="1"/>
</dbReference>
<gene>
    <name evidence="5" type="ORF">FB557_1623</name>
</gene>
<comment type="caution">
    <text evidence="5">The sequence shown here is derived from an EMBL/GenBank/DDBJ whole genome shotgun (WGS) entry which is preliminary data.</text>
</comment>
<protein>
    <recommendedName>
        <fullName evidence="4">NodB homology domain-containing protein</fullName>
    </recommendedName>
</protein>
<keyword evidence="6" id="KW-1185">Reference proteome</keyword>
<dbReference type="Proteomes" id="UP000315628">
    <property type="component" value="Unassembled WGS sequence"/>
</dbReference>
<dbReference type="OrthoDB" id="3722973at2"/>
<evidence type="ECO:0000256" key="1">
    <source>
        <dbReference type="ARBA" id="ARBA00004613"/>
    </source>
</evidence>
<dbReference type="SUPFAM" id="SSF88713">
    <property type="entry name" value="Glycoside hydrolase/deacetylase"/>
    <property type="match status" value="1"/>
</dbReference>
<dbReference type="InterPro" id="IPR011330">
    <property type="entry name" value="Glyco_hydro/deAcase_b/a-brl"/>
</dbReference>
<feature type="domain" description="NodB homology" evidence="4">
    <location>
        <begin position="301"/>
        <end position="359"/>
    </location>
</feature>
<keyword evidence="2" id="KW-0732">Signal</keyword>
<accession>A0A560WEY0</accession>
<dbReference type="GO" id="GO:0005975">
    <property type="term" value="P:carbohydrate metabolic process"/>
    <property type="evidence" value="ECO:0007669"/>
    <property type="project" value="InterPro"/>
</dbReference>